<evidence type="ECO:0000313" key="2">
    <source>
        <dbReference type="Proteomes" id="UP000076404"/>
    </source>
</evidence>
<proteinExistence type="predicted"/>
<reference evidence="1 2" key="1">
    <citation type="journal article" date="2014" name="Proc. Natl. Acad. Sci. U.S.A.">
        <title>Functional type 2 photosynthetic reaction centers found in the rare bacterial phylum Gemmatimonadetes.</title>
        <authorList>
            <person name="Zeng Y."/>
            <person name="Feng F."/>
            <person name="Medova H."/>
            <person name="Dean J."/>
            <person name="Koblizek M."/>
        </authorList>
    </citation>
    <scope>NUCLEOTIDE SEQUENCE [LARGE SCALE GENOMIC DNA]</scope>
    <source>
        <strain evidence="1 2">AP64</strain>
    </source>
</reference>
<sequence length="282" mass="32204">MAQQRVDTLTRRDSLASVRDSVFLERVERVTESPKVYHAEPIGIDLMRDLGARKGEAEWNVGFAQKDKGTYDEILTFVEYEWAPVNRVGLEIEVPVVFHAPLGSGGERPPSDQIEGLKLAGMYTLQVDTVRHWSTALGYLHEVLLNETNAVLLRKPVDGQLFNPFLVTARRWTDNWHTLLYTGPRLVRRSGGGWEKPVFEANWNVHYMVPGTRNFVGLEVNQSVENRRSNYVLRPQMRVSINDHFLIGIAGGIPVNREKERVGTFIRLIYEPRSGNKTSRKH</sequence>
<evidence type="ECO:0008006" key="3">
    <source>
        <dbReference type="Google" id="ProtNLM"/>
    </source>
</evidence>
<gene>
    <name evidence="1" type="ORF">GEMMAAP_00305</name>
</gene>
<accession>A0A143BP88</accession>
<dbReference type="STRING" id="1379270.GEMMAAP_00305"/>
<dbReference type="NCBIfam" id="NF041634">
    <property type="entry name" value="HAEPLYID"/>
    <property type="match status" value="1"/>
</dbReference>
<name>A0A143BP88_9BACT</name>
<dbReference type="EMBL" id="CP011454">
    <property type="protein sequence ID" value="AMW06433.1"/>
    <property type="molecule type" value="Genomic_DNA"/>
</dbReference>
<dbReference type="AlphaFoldDB" id="A0A143BP88"/>
<evidence type="ECO:0000313" key="1">
    <source>
        <dbReference type="EMBL" id="AMW06433.1"/>
    </source>
</evidence>
<dbReference type="eggNOG" id="ENOG502Z7QG">
    <property type="taxonomic scope" value="Bacteria"/>
</dbReference>
<reference evidence="1 2" key="2">
    <citation type="journal article" date="2016" name="Environ. Microbiol. Rep.">
        <title>Metagenomic evidence for the presence of phototrophic Gemmatimonadetes bacteria in diverse environments.</title>
        <authorList>
            <person name="Zeng Y."/>
            <person name="Baumbach J."/>
            <person name="Barbosa E.G."/>
            <person name="Azevedo V."/>
            <person name="Zhang C."/>
            <person name="Koblizek M."/>
        </authorList>
    </citation>
    <scope>NUCLEOTIDE SEQUENCE [LARGE SCALE GENOMIC DNA]</scope>
    <source>
        <strain evidence="1 2">AP64</strain>
    </source>
</reference>
<organism evidence="1 2">
    <name type="scientific">Gemmatimonas phototrophica</name>
    <dbReference type="NCBI Taxonomy" id="1379270"/>
    <lineage>
        <taxon>Bacteria</taxon>
        <taxon>Pseudomonadati</taxon>
        <taxon>Gemmatimonadota</taxon>
        <taxon>Gemmatimonadia</taxon>
        <taxon>Gemmatimonadales</taxon>
        <taxon>Gemmatimonadaceae</taxon>
        <taxon>Gemmatimonas</taxon>
    </lineage>
</organism>
<dbReference type="InterPro" id="IPR048131">
    <property type="entry name" value="HAEPLYID-like"/>
</dbReference>
<keyword evidence="2" id="KW-1185">Reference proteome</keyword>
<protein>
    <recommendedName>
        <fullName evidence="3">Phosphoribosylformylglycinamidine synthase</fullName>
    </recommendedName>
</protein>
<dbReference type="KEGG" id="gph:GEMMAAP_00305"/>
<dbReference type="Proteomes" id="UP000076404">
    <property type="component" value="Chromosome"/>
</dbReference>